<dbReference type="Pfam" id="PF00011">
    <property type="entry name" value="HSP20"/>
    <property type="match status" value="1"/>
</dbReference>
<evidence type="ECO:0000313" key="5">
    <source>
        <dbReference type="Proteomes" id="UP001221217"/>
    </source>
</evidence>
<accession>A0AAJ1MJD6</accession>
<organism evidence="4 5">
    <name type="scientific">Candidatus Thalassospirochaeta sargassi</name>
    <dbReference type="NCBI Taxonomy" id="3119039"/>
    <lineage>
        <taxon>Bacteria</taxon>
        <taxon>Pseudomonadati</taxon>
        <taxon>Spirochaetota</taxon>
        <taxon>Spirochaetia</taxon>
        <taxon>Spirochaetales</taxon>
        <taxon>Spirochaetaceae</taxon>
        <taxon>Candidatus Thalassospirochaeta</taxon>
    </lineage>
</organism>
<dbReference type="PROSITE" id="PS01031">
    <property type="entry name" value="SHSP"/>
    <property type="match status" value="1"/>
</dbReference>
<feature type="domain" description="SHSP" evidence="3">
    <location>
        <begin position="6"/>
        <end position="119"/>
    </location>
</feature>
<dbReference type="AlphaFoldDB" id="A0AAJ1MJD6"/>
<proteinExistence type="inferred from homology"/>
<comment type="caution">
    <text evidence="4">The sequence shown here is derived from an EMBL/GenBank/DDBJ whole genome shotgun (WGS) entry which is preliminary data.</text>
</comment>
<sequence>MDRRKNIDTKKHNQVACCDIFNGEETVILKLEMPGVPKENLDISIDNDTLIISGKKLMPSEDGNYIIREIRNADYYQKYTLDDTIDRTNIDASVKNGVVTLILSLKESVKPRKIQIKEG</sequence>
<dbReference type="Gene3D" id="2.60.40.790">
    <property type="match status" value="1"/>
</dbReference>
<dbReference type="SUPFAM" id="SSF49764">
    <property type="entry name" value="HSP20-like chaperones"/>
    <property type="match status" value="1"/>
</dbReference>
<dbReference type="EMBL" id="JAQQAL010000024">
    <property type="protein sequence ID" value="MDC7227373.1"/>
    <property type="molecule type" value="Genomic_DNA"/>
</dbReference>
<dbReference type="InterPro" id="IPR002068">
    <property type="entry name" value="A-crystallin/Hsp20_dom"/>
</dbReference>
<dbReference type="Proteomes" id="UP001221217">
    <property type="component" value="Unassembled WGS sequence"/>
</dbReference>
<evidence type="ECO:0000259" key="3">
    <source>
        <dbReference type="PROSITE" id="PS01031"/>
    </source>
</evidence>
<dbReference type="CDD" id="cd06464">
    <property type="entry name" value="ACD_sHsps-like"/>
    <property type="match status" value="1"/>
</dbReference>
<evidence type="ECO:0000256" key="2">
    <source>
        <dbReference type="RuleBase" id="RU003616"/>
    </source>
</evidence>
<evidence type="ECO:0000313" key="4">
    <source>
        <dbReference type="EMBL" id="MDC7227373.1"/>
    </source>
</evidence>
<protein>
    <submittedName>
        <fullName evidence="4">Hsp20/alpha crystallin family protein</fullName>
    </submittedName>
</protein>
<gene>
    <name evidence="4" type="ORF">PQJ61_11480</name>
</gene>
<evidence type="ECO:0000256" key="1">
    <source>
        <dbReference type="PROSITE-ProRule" id="PRU00285"/>
    </source>
</evidence>
<comment type="similarity">
    <text evidence="1 2">Belongs to the small heat shock protein (HSP20) family.</text>
</comment>
<dbReference type="InterPro" id="IPR008978">
    <property type="entry name" value="HSP20-like_chaperone"/>
</dbReference>
<reference evidence="4 5" key="1">
    <citation type="submission" date="2022-12" db="EMBL/GenBank/DDBJ databases">
        <title>Metagenome assembled genome from gulf of manar.</title>
        <authorList>
            <person name="Kohli P."/>
            <person name="Pk S."/>
            <person name="Venkata Ramana C."/>
            <person name="Sasikala C."/>
        </authorList>
    </citation>
    <scope>NUCLEOTIDE SEQUENCE [LARGE SCALE GENOMIC DNA]</scope>
    <source>
        <strain evidence="4">JB008</strain>
    </source>
</reference>
<name>A0AAJ1MJD6_9SPIO</name>